<sequence>MKQRNVAHIITGRPASDGAGVKLTRLIGNGGLKAFDPFLMLDEFNSDNADDYIAGFPSHPHRGFETVTYMLEGNMLHRDHMDNEGLLQSGDVQWMTAARGIIHSEMPQQVEGKMRGFQLWINLPAAEKMNDPHYKDIKSKDIPVVETKNATVKVIAGELTLPDDANHNASSQNPIQGAVSGISTAPIYLDVALKAGEQFNLPVPAEHAVMVYVYEGSVTLGDKHINAQQMAQTGNGDQLTIDNPTQHSSHFLVLAGKPLNEPIANWGPFVMNTPEQIEQAVSDYRNGRLTE</sequence>
<evidence type="ECO:0000259" key="4">
    <source>
        <dbReference type="Pfam" id="PF02678"/>
    </source>
</evidence>
<dbReference type="Gene3D" id="2.60.120.10">
    <property type="entry name" value="Jelly Rolls"/>
    <property type="match status" value="2"/>
</dbReference>
<dbReference type="GO" id="GO:0046872">
    <property type="term" value="F:metal ion binding"/>
    <property type="evidence" value="ECO:0007669"/>
    <property type="project" value="UniProtKB-KW"/>
</dbReference>
<dbReference type="OrthoDB" id="9780903at2"/>
<feature type="binding site" evidence="2">
    <location>
        <position position="59"/>
    </location>
    <ligand>
        <name>Fe cation</name>
        <dbReference type="ChEBI" id="CHEBI:24875"/>
    </ligand>
</feature>
<dbReference type="SUPFAM" id="SSF51182">
    <property type="entry name" value="RmlC-like cupins"/>
    <property type="match status" value="1"/>
</dbReference>
<dbReference type="Proteomes" id="UP000245790">
    <property type="component" value="Unassembled WGS sequence"/>
</dbReference>
<dbReference type="CDD" id="cd02247">
    <property type="entry name" value="cupin_pirin_C"/>
    <property type="match status" value="1"/>
</dbReference>
<dbReference type="AlphaFoldDB" id="A0A316FF58"/>
<evidence type="ECO:0000256" key="2">
    <source>
        <dbReference type="PIRSR" id="PIRSR006232-1"/>
    </source>
</evidence>
<dbReference type="InterPro" id="IPR003829">
    <property type="entry name" value="Pirin_N_dom"/>
</dbReference>
<dbReference type="PANTHER" id="PTHR13903:SF8">
    <property type="entry name" value="PIRIN"/>
    <property type="match status" value="1"/>
</dbReference>
<proteinExistence type="inferred from homology"/>
<feature type="domain" description="Pirin N-terminal" evidence="4">
    <location>
        <begin position="22"/>
        <end position="121"/>
    </location>
</feature>
<evidence type="ECO:0008006" key="8">
    <source>
        <dbReference type="Google" id="ProtNLM"/>
    </source>
</evidence>
<keyword evidence="2" id="KW-0408">Iron</keyword>
<name>A0A316FF58_9GAMM</name>
<dbReference type="InterPro" id="IPR011051">
    <property type="entry name" value="RmlC_Cupin_sf"/>
</dbReference>
<reference evidence="6 7" key="1">
    <citation type="submission" date="2018-05" db="EMBL/GenBank/DDBJ databases">
        <title>Genomic Encyclopedia of Type Strains, Phase IV (KMG-IV): sequencing the most valuable type-strain genomes for metagenomic binning, comparative biology and taxonomic classification.</title>
        <authorList>
            <person name="Goeker M."/>
        </authorList>
    </citation>
    <scope>NUCLEOTIDE SEQUENCE [LARGE SCALE GENOMIC DNA]</scope>
    <source>
        <strain evidence="6 7">DSM 25350</strain>
    </source>
</reference>
<dbReference type="Pfam" id="PF05726">
    <property type="entry name" value="Pirin_C"/>
    <property type="match status" value="1"/>
</dbReference>
<comment type="caution">
    <text evidence="6">The sequence shown here is derived from an EMBL/GenBank/DDBJ whole genome shotgun (WGS) entry which is preliminary data.</text>
</comment>
<dbReference type="InterPro" id="IPR008778">
    <property type="entry name" value="Pirin_C_dom"/>
</dbReference>
<feature type="binding site" evidence="2">
    <location>
        <position position="61"/>
    </location>
    <ligand>
        <name>Fe cation</name>
        <dbReference type="ChEBI" id="CHEBI:24875"/>
    </ligand>
</feature>
<dbReference type="PANTHER" id="PTHR13903">
    <property type="entry name" value="PIRIN-RELATED"/>
    <property type="match status" value="1"/>
</dbReference>
<organism evidence="6 7">
    <name type="scientific">Pleionea mediterranea</name>
    <dbReference type="NCBI Taxonomy" id="523701"/>
    <lineage>
        <taxon>Bacteria</taxon>
        <taxon>Pseudomonadati</taxon>
        <taxon>Pseudomonadota</taxon>
        <taxon>Gammaproteobacteria</taxon>
        <taxon>Oceanospirillales</taxon>
        <taxon>Pleioneaceae</taxon>
        <taxon>Pleionea</taxon>
    </lineage>
</organism>
<feature type="binding site" evidence="2">
    <location>
        <position position="103"/>
    </location>
    <ligand>
        <name>Fe cation</name>
        <dbReference type="ChEBI" id="CHEBI:24875"/>
    </ligand>
</feature>
<accession>A0A316FF58</accession>
<dbReference type="PIRSF" id="PIRSF006232">
    <property type="entry name" value="Pirin"/>
    <property type="match status" value="1"/>
</dbReference>
<gene>
    <name evidence="6" type="ORF">C8D97_11395</name>
</gene>
<evidence type="ECO:0000256" key="1">
    <source>
        <dbReference type="ARBA" id="ARBA00008416"/>
    </source>
</evidence>
<feature type="domain" description="Pirin C-terminal" evidence="5">
    <location>
        <begin position="188"/>
        <end position="289"/>
    </location>
</feature>
<dbReference type="InterPro" id="IPR012093">
    <property type="entry name" value="Pirin"/>
</dbReference>
<evidence type="ECO:0000259" key="5">
    <source>
        <dbReference type="Pfam" id="PF05726"/>
    </source>
</evidence>
<dbReference type="CDD" id="cd02909">
    <property type="entry name" value="cupin_pirin_N"/>
    <property type="match status" value="1"/>
</dbReference>
<keyword evidence="2" id="KW-0479">Metal-binding</keyword>
<evidence type="ECO:0000313" key="7">
    <source>
        <dbReference type="Proteomes" id="UP000245790"/>
    </source>
</evidence>
<dbReference type="EMBL" id="QGGU01000013">
    <property type="protein sequence ID" value="PWK46410.1"/>
    <property type="molecule type" value="Genomic_DNA"/>
</dbReference>
<comment type="similarity">
    <text evidence="1 3">Belongs to the pirin family.</text>
</comment>
<evidence type="ECO:0000256" key="3">
    <source>
        <dbReference type="RuleBase" id="RU003457"/>
    </source>
</evidence>
<feature type="binding site" evidence="2">
    <location>
        <position position="105"/>
    </location>
    <ligand>
        <name>Fe cation</name>
        <dbReference type="ChEBI" id="CHEBI:24875"/>
    </ligand>
</feature>
<dbReference type="Pfam" id="PF02678">
    <property type="entry name" value="Pirin"/>
    <property type="match status" value="1"/>
</dbReference>
<evidence type="ECO:0000313" key="6">
    <source>
        <dbReference type="EMBL" id="PWK46410.1"/>
    </source>
</evidence>
<keyword evidence="7" id="KW-1185">Reference proteome</keyword>
<protein>
    <recommendedName>
        <fullName evidence="8">Quercetin 2,3-dioxygenase</fullName>
    </recommendedName>
</protein>
<dbReference type="InterPro" id="IPR014710">
    <property type="entry name" value="RmlC-like_jellyroll"/>
</dbReference>
<comment type="cofactor">
    <cofactor evidence="2">
        <name>Fe cation</name>
        <dbReference type="ChEBI" id="CHEBI:24875"/>
    </cofactor>
    <text evidence="2">Binds 1 Fe cation per subunit.</text>
</comment>